<evidence type="ECO:0000256" key="7">
    <source>
        <dbReference type="ARBA" id="ARBA00023125"/>
    </source>
</evidence>
<evidence type="ECO:0000256" key="4">
    <source>
        <dbReference type="ARBA" id="ARBA00022679"/>
    </source>
</evidence>
<dbReference type="EMBL" id="BARS01002959">
    <property type="protein sequence ID" value="GAF75422.1"/>
    <property type="molecule type" value="Genomic_DNA"/>
</dbReference>
<evidence type="ECO:0000256" key="5">
    <source>
        <dbReference type="ARBA" id="ARBA00022691"/>
    </source>
</evidence>
<evidence type="ECO:0000313" key="10">
    <source>
        <dbReference type="EMBL" id="GAF75422.1"/>
    </source>
</evidence>
<comment type="caution">
    <text evidence="10">The sequence shown here is derived from an EMBL/GenBank/DDBJ whole genome shotgun (WGS) entry which is preliminary data.</text>
</comment>
<keyword evidence="6" id="KW-0680">Restriction system</keyword>
<reference evidence="10" key="1">
    <citation type="journal article" date="2014" name="Front. Microbiol.">
        <title>High frequency of phylogenetically diverse reductive dehalogenase-homologous genes in deep subseafloor sedimentary metagenomes.</title>
        <authorList>
            <person name="Kawai M."/>
            <person name="Futagami T."/>
            <person name="Toyoda A."/>
            <person name="Takaki Y."/>
            <person name="Nishi S."/>
            <person name="Hori S."/>
            <person name="Arai W."/>
            <person name="Tsubouchi T."/>
            <person name="Morono Y."/>
            <person name="Uchiyama I."/>
            <person name="Ito T."/>
            <person name="Fujiyama A."/>
            <person name="Inagaki F."/>
            <person name="Takami H."/>
        </authorList>
    </citation>
    <scope>NUCLEOTIDE SEQUENCE</scope>
    <source>
        <strain evidence="10">Expedition CK06-06</strain>
    </source>
</reference>
<evidence type="ECO:0000256" key="1">
    <source>
        <dbReference type="ARBA" id="ARBA00010203"/>
    </source>
</evidence>
<dbReference type="GO" id="GO:0015667">
    <property type="term" value="F:site-specific DNA-methyltransferase (cytosine-N4-specific) activity"/>
    <property type="evidence" value="ECO:0007669"/>
    <property type="project" value="UniProtKB-EC"/>
</dbReference>
<sequence length="330" mass="38698">MARSRTYNNYYHLDARKIDTVVSVESVQTIITSPPYFDVKTYEKIPCQIGWNQSYEAYLSDLKSVFEKCFRLTVDTGTLWLIVNTYKREGRLRLLPLEIMKILEGIGWIPQDVIIWDKVKNLPYSRKGQFRNNFEYILLLSKTSEFKYYIDRVREVGTLGKWWLKYPERYNPKGKVPENIWRIPIPVQGSWGNGTIEHLCPFPPELAERIILLSTDEDNLVLDPFAGSGVALAQAKCMKRKFIGCDINENYVDRFHSKVVPEIESLWIDREKAGQSRELMQEQLRNFIIALRKLKYGKVLLKKAMEEFGRDHFELLIVDSNSNNERRISV</sequence>
<feature type="non-terminal residue" evidence="10">
    <location>
        <position position="330"/>
    </location>
</feature>
<keyword evidence="5" id="KW-0949">S-adenosyl-L-methionine</keyword>
<organism evidence="10">
    <name type="scientific">marine sediment metagenome</name>
    <dbReference type="NCBI Taxonomy" id="412755"/>
    <lineage>
        <taxon>unclassified sequences</taxon>
        <taxon>metagenomes</taxon>
        <taxon>ecological metagenomes</taxon>
    </lineage>
</organism>
<dbReference type="InterPro" id="IPR002941">
    <property type="entry name" value="DNA_methylase_N4/N6"/>
</dbReference>
<evidence type="ECO:0000256" key="6">
    <source>
        <dbReference type="ARBA" id="ARBA00022747"/>
    </source>
</evidence>
<dbReference type="PRINTS" id="PR00508">
    <property type="entry name" value="S21N4MTFRASE"/>
</dbReference>
<dbReference type="GO" id="GO:0032259">
    <property type="term" value="P:methylation"/>
    <property type="evidence" value="ECO:0007669"/>
    <property type="project" value="UniProtKB-KW"/>
</dbReference>
<dbReference type="Gene3D" id="3.40.50.150">
    <property type="entry name" value="Vaccinia Virus protein VP39"/>
    <property type="match status" value="1"/>
</dbReference>
<dbReference type="InterPro" id="IPR029063">
    <property type="entry name" value="SAM-dependent_MTases_sf"/>
</dbReference>
<dbReference type="EC" id="2.1.1.113" evidence="2"/>
<dbReference type="AlphaFoldDB" id="X0SHN6"/>
<dbReference type="GO" id="GO:0003677">
    <property type="term" value="F:DNA binding"/>
    <property type="evidence" value="ECO:0007669"/>
    <property type="project" value="UniProtKB-KW"/>
</dbReference>
<dbReference type="SUPFAM" id="SSF53335">
    <property type="entry name" value="S-adenosyl-L-methionine-dependent methyltransferases"/>
    <property type="match status" value="1"/>
</dbReference>
<proteinExistence type="inferred from homology"/>
<dbReference type="GO" id="GO:0008170">
    <property type="term" value="F:N-methyltransferase activity"/>
    <property type="evidence" value="ECO:0007669"/>
    <property type="project" value="InterPro"/>
</dbReference>
<dbReference type="InterPro" id="IPR017985">
    <property type="entry name" value="MeTrfase_CN4_CS"/>
</dbReference>
<evidence type="ECO:0000259" key="9">
    <source>
        <dbReference type="Pfam" id="PF01555"/>
    </source>
</evidence>
<dbReference type="GO" id="GO:0009307">
    <property type="term" value="P:DNA restriction-modification system"/>
    <property type="evidence" value="ECO:0007669"/>
    <property type="project" value="UniProtKB-KW"/>
</dbReference>
<name>X0SHN6_9ZZZZ</name>
<comment type="catalytic activity">
    <reaction evidence="8">
        <text>a 2'-deoxycytidine in DNA + S-adenosyl-L-methionine = an N(4)-methyl-2'-deoxycytidine in DNA + S-adenosyl-L-homocysteine + H(+)</text>
        <dbReference type="Rhea" id="RHEA:16857"/>
        <dbReference type="Rhea" id="RHEA-COMP:11369"/>
        <dbReference type="Rhea" id="RHEA-COMP:13674"/>
        <dbReference type="ChEBI" id="CHEBI:15378"/>
        <dbReference type="ChEBI" id="CHEBI:57856"/>
        <dbReference type="ChEBI" id="CHEBI:59789"/>
        <dbReference type="ChEBI" id="CHEBI:85452"/>
        <dbReference type="ChEBI" id="CHEBI:137933"/>
        <dbReference type="EC" id="2.1.1.113"/>
    </reaction>
</comment>
<comment type="similarity">
    <text evidence="1">Belongs to the N(4)/N(6)-methyltransferase family. N(4) subfamily.</text>
</comment>
<evidence type="ECO:0000256" key="2">
    <source>
        <dbReference type="ARBA" id="ARBA00012185"/>
    </source>
</evidence>
<evidence type="ECO:0000256" key="3">
    <source>
        <dbReference type="ARBA" id="ARBA00022603"/>
    </source>
</evidence>
<dbReference type="Pfam" id="PF01555">
    <property type="entry name" value="N6_N4_Mtase"/>
    <property type="match status" value="1"/>
</dbReference>
<accession>X0SHN6</accession>
<keyword evidence="3" id="KW-0489">Methyltransferase</keyword>
<keyword evidence="7" id="KW-0238">DNA-binding</keyword>
<dbReference type="PROSITE" id="PS00093">
    <property type="entry name" value="N4_MTASE"/>
    <property type="match status" value="1"/>
</dbReference>
<dbReference type="InterPro" id="IPR001091">
    <property type="entry name" value="RM_Methyltransferase"/>
</dbReference>
<evidence type="ECO:0000256" key="8">
    <source>
        <dbReference type="ARBA" id="ARBA00049120"/>
    </source>
</evidence>
<keyword evidence="4" id="KW-0808">Transferase</keyword>
<feature type="domain" description="DNA methylase N-4/N-6" evidence="9">
    <location>
        <begin position="27"/>
        <end position="253"/>
    </location>
</feature>
<protein>
    <recommendedName>
        <fullName evidence="2">site-specific DNA-methyltransferase (cytosine-N(4)-specific)</fullName>
        <ecNumber evidence="2">2.1.1.113</ecNumber>
    </recommendedName>
</protein>
<gene>
    <name evidence="10" type="ORF">S01H1_05687</name>
</gene>